<proteinExistence type="inferred from homology"/>
<reference evidence="5" key="2">
    <citation type="submission" date="2020-01" db="EMBL/GenBank/DDBJ databases">
        <authorList>
            <person name="Campanaro S."/>
        </authorList>
    </citation>
    <scope>NUCLEOTIDE SEQUENCE</scope>
    <source>
        <strain evidence="5">AS06rmzACSIP_7</strain>
    </source>
</reference>
<dbReference type="Pfam" id="PF00491">
    <property type="entry name" value="Arginase"/>
    <property type="match status" value="1"/>
</dbReference>
<feature type="binding site" evidence="4">
    <location>
        <position position="204"/>
    </location>
    <ligand>
        <name>Mn(2+)</name>
        <dbReference type="ChEBI" id="CHEBI:29035"/>
        <label>1</label>
    </ligand>
</feature>
<accession>A0A971M4R5</accession>
<gene>
    <name evidence="5" type="primary">speB</name>
    <name evidence="5" type="ORF">GXY80_09810</name>
</gene>
<dbReference type="GO" id="GO:0033389">
    <property type="term" value="P:putrescine biosynthetic process from arginine, via agmatine"/>
    <property type="evidence" value="ECO:0007669"/>
    <property type="project" value="TreeGrafter"/>
</dbReference>
<dbReference type="PANTHER" id="PTHR11358:SF26">
    <property type="entry name" value="GUANIDINO ACID HYDROLASE, MITOCHONDRIAL"/>
    <property type="match status" value="1"/>
</dbReference>
<evidence type="ECO:0000256" key="2">
    <source>
        <dbReference type="ARBA" id="ARBA00022723"/>
    </source>
</evidence>
<evidence type="ECO:0000256" key="4">
    <source>
        <dbReference type="PIRSR" id="PIRSR036979-1"/>
    </source>
</evidence>
<dbReference type="NCBIfam" id="TIGR01230">
    <property type="entry name" value="agmatinase"/>
    <property type="match status" value="1"/>
</dbReference>
<protein>
    <submittedName>
        <fullName evidence="5">Agmatinase</fullName>
        <ecNumber evidence="5">3.5.3.11</ecNumber>
    </submittedName>
</protein>
<sequence length="274" mass="30275">MKAEFNSRYMGSKAEEFCGIIMLGCPLDATSSFRGGTKFAPDSIRKASWTLETYSPYCKRDLDEMMFHDAGNLELRPGDLEYSLDSIEGAVSEIAGKGGKPLVFGGEHLVTYPILKAMQQFFRDMQVVHFDAHCDLRDEYEGQRLSHATVMKRVKESGISDFSQIGIRSGTRQEFEELLPVDSPAVLAARLDRNRPVYITFDMDVLDPSLVAGVTTPEPGGLMFNEAVGYFSVLMGMNIVGADIVELAPDYDTTFVSSVTAAKVAREILMLLHA</sequence>
<dbReference type="GO" id="GO:0008783">
    <property type="term" value="F:agmatinase activity"/>
    <property type="evidence" value="ECO:0007669"/>
    <property type="project" value="UniProtKB-EC"/>
</dbReference>
<reference evidence="5" key="1">
    <citation type="journal article" date="2020" name="Biotechnol. Biofuels">
        <title>New insights from the biogas microbiome by comprehensive genome-resolved metagenomics of nearly 1600 species originating from multiple anaerobic digesters.</title>
        <authorList>
            <person name="Campanaro S."/>
            <person name="Treu L."/>
            <person name="Rodriguez-R L.M."/>
            <person name="Kovalovszki A."/>
            <person name="Ziels R.M."/>
            <person name="Maus I."/>
            <person name="Zhu X."/>
            <person name="Kougias P.G."/>
            <person name="Basile A."/>
            <person name="Luo G."/>
            <person name="Schluter A."/>
            <person name="Konstantinidis K.T."/>
            <person name="Angelidaki I."/>
        </authorList>
    </citation>
    <scope>NUCLEOTIDE SEQUENCE</scope>
    <source>
        <strain evidence="5">AS06rmzACSIP_7</strain>
    </source>
</reference>
<evidence type="ECO:0000256" key="1">
    <source>
        <dbReference type="ARBA" id="ARBA00009227"/>
    </source>
</evidence>
<evidence type="ECO:0000313" key="6">
    <source>
        <dbReference type="Proteomes" id="UP000777265"/>
    </source>
</evidence>
<keyword evidence="3 5" id="KW-0378">Hydrolase</keyword>
<dbReference type="EC" id="3.5.3.11" evidence="5"/>
<comment type="similarity">
    <text evidence="1">Belongs to the arginase family. Agmatinase subfamily.</text>
</comment>
<dbReference type="Gene3D" id="3.40.800.10">
    <property type="entry name" value="Ureohydrolase domain"/>
    <property type="match status" value="1"/>
</dbReference>
<feature type="binding site" evidence="4">
    <location>
        <position position="108"/>
    </location>
    <ligand>
        <name>Mn(2+)</name>
        <dbReference type="ChEBI" id="CHEBI:29035"/>
        <label>1</label>
    </ligand>
</feature>
<dbReference type="GO" id="GO:0046872">
    <property type="term" value="F:metal ion binding"/>
    <property type="evidence" value="ECO:0007669"/>
    <property type="project" value="UniProtKB-KW"/>
</dbReference>
<feature type="binding site" evidence="4">
    <location>
        <position position="135"/>
    </location>
    <ligand>
        <name>Mn(2+)</name>
        <dbReference type="ChEBI" id="CHEBI:29035"/>
        <label>1</label>
    </ligand>
</feature>
<dbReference type="PANTHER" id="PTHR11358">
    <property type="entry name" value="ARGINASE/AGMATINASE"/>
    <property type="match status" value="1"/>
</dbReference>
<keyword evidence="4" id="KW-0464">Manganese</keyword>
<feature type="binding site" evidence="4">
    <location>
        <position position="202"/>
    </location>
    <ligand>
        <name>Mn(2+)</name>
        <dbReference type="ChEBI" id="CHEBI:29035"/>
        <label>1</label>
    </ligand>
</feature>
<evidence type="ECO:0000313" key="5">
    <source>
        <dbReference type="EMBL" id="NLW35760.1"/>
    </source>
</evidence>
<dbReference type="InterPro" id="IPR023696">
    <property type="entry name" value="Ureohydrolase_dom_sf"/>
</dbReference>
<dbReference type="AlphaFoldDB" id="A0A971M4R5"/>
<dbReference type="PIRSF" id="PIRSF036979">
    <property type="entry name" value="Arginase"/>
    <property type="match status" value="1"/>
</dbReference>
<evidence type="ECO:0000256" key="3">
    <source>
        <dbReference type="ARBA" id="ARBA00022801"/>
    </source>
</evidence>
<organism evidence="5 6">
    <name type="scientific">Syntrophorhabdus aromaticivorans</name>
    <dbReference type="NCBI Taxonomy" id="328301"/>
    <lineage>
        <taxon>Bacteria</taxon>
        <taxon>Pseudomonadati</taxon>
        <taxon>Thermodesulfobacteriota</taxon>
        <taxon>Syntrophorhabdia</taxon>
        <taxon>Syntrophorhabdales</taxon>
        <taxon>Syntrophorhabdaceae</taxon>
        <taxon>Syntrophorhabdus</taxon>
    </lineage>
</organism>
<dbReference type="PRINTS" id="PR00116">
    <property type="entry name" value="ARGINASE"/>
</dbReference>
<dbReference type="EMBL" id="JAAYEE010000167">
    <property type="protein sequence ID" value="NLW35760.1"/>
    <property type="molecule type" value="Genomic_DNA"/>
</dbReference>
<dbReference type="Proteomes" id="UP000777265">
    <property type="component" value="Unassembled WGS sequence"/>
</dbReference>
<feature type="binding site" evidence="4">
    <location>
        <position position="133"/>
    </location>
    <ligand>
        <name>Mn(2+)</name>
        <dbReference type="ChEBI" id="CHEBI:29035"/>
        <label>1</label>
    </ligand>
</feature>
<dbReference type="SUPFAM" id="SSF52768">
    <property type="entry name" value="Arginase/deacetylase"/>
    <property type="match status" value="1"/>
</dbReference>
<dbReference type="CDD" id="cd11593">
    <property type="entry name" value="Agmatinase-like_2"/>
    <property type="match status" value="1"/>
</dbReference>
<comment type="cofactor">
    <cofactor evidence="4">
        <name>Mn(2+)</name>
        <dbReference type="ChEBI" id="CHEBI:29035"/>
    </cofactor>
    <text evidence="4">Binds 2 manganese ions per subunit.</text>
</comment>
<keyword evidence="2 4" id="KW-0479">Metal-binding</keyword>
<name>A0A971M4R5_9BACT</name>
<dbReference type="InterPro" id="IPR006035">
    <property type="entry name" value="Ureohydrolase"/>
</dbReference>
<dbReference type="InterPro" id="IPR005925">
    <property type="entry name" value="Agmatinase-rel"/>
</dbReference>
<dbReference type="PROSITE" id="PS51409">
    <property type="entry name" value="ARGINASE_2"/>
    <property type="match status" value="1"/>
</dbReference>
<feature type="binding site" evidence="4">
    <location>
        <position position="131"/>
    </location>
    <ligand>
        <name>Mn(2+)</name>
        <dbReference type="ChEBI" id="CHEBI:29035"/>
        <label>1</label>
    </ligand>
</feature>
<comment type="caution">
    <text evidence="5">The sequence shown here is derived from an EMBL/GenBank/DDBJ whole genome shotgun (WGS) entry which is preliminary data.</text>
</comment>